<evidence type="ECO:0000313" key="2">
    <source>
        <dbReference type="EMBL" id="MBI4725810.1"/>
    </source>
</evidence>
<evidence type="ECO:0000313" key="3">
    <source>
        <dbReference type="Proteomes" id="UP000736328"/>
    </source>
</evidence>
<reference evidence="2" key="1">
    <citation type="submission" date="2020-07" db="EMBL/GenBank/DDBJ databases">
        <title>Huge and variable diversity of episymbiotic CPR bacteria and DPANN archaea in groundwater ecosystems.</title>
        <authorList>
            <person name="He C.Y."/>
            <person name="Keren R."/>
            <person name="Whittaker M."/>
            <person name="Farag I.F."/>
            <person name="Doudna J."/>
            <person name="Cate J.H.D."/>
            <person name="Banfield J.F."/>
        </authorList>
    </citation>
    <scope>NUCLEOTIDE SEQUENCE</scope>
    <source>
        <strain evidence="2">NC_groundwater_1520_Pr4_B-0.1um_53_5</strain>
    </source>
</reference>
<name>A0A933MJL7_UNCT6</name>
<proteinExistence type="predicted"/>
<dbReference type="Proteomes" id="UP000736328">
    <property type="component" value="Unassembled WGS sequence"/>
</dbReference>
<dbReference type="AlphaFoldDB" id="A0A933MJL7"/>
<dbReference type="SUPFAM" id="SSF47240">
    <property type="entry name" value="Ferritin-like"/>
    <property type="match status" value="1"/>
</dbReference>
<dbReference type="InterPro" id="IPR009078">
    <property type="entry name" value="Ferritin-like_SF"/>
</dbReference>
<dbReference type="InterPro" id="IPR003251">
    <property type="entry name" value="Rr_diiron-bd_dom"/>
</dbReference>
<dbReference type="EMBL" id="JACQXR010000010">
    <property type="protein sequence ID" value="MBI4725810.1"/>
    <property type="molecule type" value="Genomic_DNA"/>
</dbReference>
<protein>
    <submittedName>
        <fullName evidence="2">Ferritin family protein</fullName>
    </submittedName>
</protein>
<gene>
    <name evidence="2" type="ORF">HY768_01060</name>
</gene>
<organism evidence="2 3">
    <name type="scientific">candidate division TA06 bacterium</name>
    <dbReference type="NCBI Taxonomy" id="2250710"/>
    <lineage>
        <taxon>Bacteria</taxon>
        <taxon>Bacteria division TA06</taxon>
    </lineage>
</organism>
<accession>A0A933MJL7</accession>
<dbReference type="InterPro" id="IPR012347">
    <property type="entry name" value="Ferritin-like"/>
</dbReference>
<dbReference type="Gene3D" id="1.20.1260.10">
    <property type="match status" value="1"/>
</dbReference>
<evidence type="ECO:0000259" key="1">
    <source>
        <dbReference type="Pfam" id="PF02915"/>
    </source>
</evidence>
<comment type="caution">
    <text evidence="2">The sequence shown here is derived from an EMBL/GenBank/DDBJ whole genome shotgun (WGS) entry which is preliminary data.</text>
</comment>
<sequence>MKTLKNMPKALKAALKLEHKGSAFYLKMSQKTGNILAKKLYDQLALQEVEHIGRINEIYVAIIQGQAWPVPPGKKMGFLESEIKKLFLKLNRDGAKLKPDNTSGMKVAMDMEWYSYKMYEKLWKEAVEGPEKDFFKHLMTEETKHYEALSNVYAYMTDNGDWLERSESQTWNWMNS</sequence>
<dbReference type="GO" id="GO:0016491">
    <property type="term" value="F:oxidoreductase activity"/>
    <property type="evidence" value="ECO:0007669"/>
    <property type="project" value="InterPro"/>
</dbReference>
<dbReference type="Pfam" id="PF02915">
    <property type="entry name" value="Rubrerythrin"/>
    <property type="match status" value="1"/>
</dbReference>
<feature type="domain" description="Rubrerythrin diiron-binding" evidence="1">
    <location>
        <begin position="10"/>
        <end position="152"/>
    </location>
</feature>
<dbReference type="PANTHER" id="PTHR33531:SF7">
    <property type="entry name" value="HYPOTHETICAL MEMBRANE PROTEIN, CONSERVED"/>
    <property type="match status" value="1"/>
</dbReference>
<dbReference type="GO" id="GO:0046872">
    <property type="term" value="F:metal ion binding"/>
    <property type="evidence" value="ECO:0007669"/>
    <property type="project" value="InterPro"/>
</dbReference>
<dbReference type="CDD" id="cd01045">
    <property type="entry name" value="Ferritin_like_AB"/>
    <property type="match status" value="1"/>
</dbReference>
<dbReference type="PANTHER" id="PTHR33531">
    <property type="entry name" value="RUBRERYTHRIN SUBFAMILY"/>
    <property type="match status" value="1"/>
</dbReference>